<dbReference type="AlphaFoldDB" id="A0A843XMP9"/>
<protein>
    <submittedName>
        <fullName evidence="1">Uncharacterized protein</fullName>
    </submittedName>
</protein>
<dbReference type="EMBL" id="NMUH01010494">
    <property type="protein sequence ID" value="MQM21014.1"/>
    <property type="molecule type" value="Genomic_DNA"/>
</dbReference>
<organism evidence="1 2">
    <name type="scientific">Colocasia esculenta</name>
    <name type="common">Wild taro</name>
    <name type="synonym">Arum esculentum</name>
    <dbReference type="NCBI Taxonomy" id="4460"/>
    <lineage>
        <taxon>Eukaryota</taxon>
        <taxon>Viridiplantae</taxon>
        <taxon>Streptophyta</taxon>
        <taxon>Embryophyta</taxon>
        <taxon>Tracheophyta</taxon>
        <taxon>Spermatophyta</taxon>
        <taxon>Magnoliopsida</taxon>
        <taxon>Liliopsida</taxon>
        <taxon>Araceae</taxon>
        <taxon>Aroideae</taxon>
        <taxon>Colocasieae</taxon>
        <taxon>Colocasia</taxon>
    </lineage>
</organism>
<gene>
    <name evidence="1" type="ORF">Taro_054044</name>
</gene>
<evidence type="ECO:0000313" key="1">
    <source>
        <dbReference type="EMBL" id="MQM21014.1"/>
    </source>
</evidence>
<keyword evidence="2" id="KW-1185">Reference proteome</keyword>
<reference evidence="1" key="1">
    <citation type="submission" date="2017-07" db="EMBL/GenBank/DDBJ databases">
        <title>Taro Niue Genome Assembly and Annotation.</title>
        <authorList>
            <person name="Atibalentja N."/>
            <person name="Keating K."/>
            <person name="Fields C.J."/>
        </authorList>
    </citation>
    <scope>NUCLEOTIDE SEQUENCE</scope>
    <source>
        <strain evidence="1">Niue_2</strain>
        <tissue evidence="1">Leaf</tissue>
    </source>
</reference>
<name>A0A843XMP9_COLES</name>
<comment type="caution">
    <text evidence="1">The sequence shown here is derived from an EMBL/GenBank/DDBJ whole genome shotgun (WGS) entry which is preliminary data.</text>
</comment>
<evidence type="ECO:0000313" key="2">
    <source>
        <dbReference type="Proteomes" id="UP000652761"/>
    </source>
</evidence>
<dbReference type="Proteomes" id="UP000652761">
    <property type="component" value="Unassembled WGS sequence"/>
</dbReference>
<accession>A0A843XMP9</accession>
<sequence>MEGDFKSFLAIFQGIKMPIYERDISRCRLLERDRAAVAFRAFSACDHAIMTYGSKCRTLDSESYKMMMKRIDFDQEDPTRVMN</sequence>
<proteinExistence type="predicted"/>